<dbReference type="GeneID" id="55993252"/>
<gene>
    <name evidence="1" type="ORF">TRUGW13939_05755</name>
</gene>
<dbReference type="AlphaFoldDB" id="A0A7H8QX20"/>
<evidence type="ECO:0008006" key="3">
    <source>
        <dbReference type="Google" id="ProtNLM"/>
    </source>
</evidence>
<dbReference type="SUPFAM" id="SSF56112">
    <property type="entry name" value="Protein kinase-like (PK-like)"/>
    <property type="match status" value="1"/>
</dbReference>
<reference evidence="2" key="1">
    <citation type="submission" date="2020-06" db="EMBL/GenBank/DDBJ databases">
        <title>A chromosome-scale genome assembly of Talaromyces rugulosus W13939.</title>
        <authorList>
            <person name="Wang B."/>
            <person name="Guo L."/>
            <person name="Ye K."/>
            <person name="Wang L."/>
        </authorList>
    </citation>
    <scope>NUCLEOTIDE SEQUENCE [LARGE SCALE GENOMIC DNA]</scope>
    <source>
        <strain evidence="2">W13939</strain>
    </source>
</reference>
<organism evidence="1 2">
    <name type="scientific">Talaromyces rugulosus</name>
    <name type="common">Penicillium rugulosum</name>
    <dbReference type="NCBI Taxonomy" id="121627"/>
    <lineage>
        <taxon>Eukaryota</taxon>
        <taxon>Fungi</taxon>
        <taxon>Dikarya</taxon>
        <taxon>Ascomycota</taxon>
        <taxon>Pezizomycotina</taxon>
        <taxon>Eurotiomycetes</taxon>
        <taxon>Eurotiomycetidae</taxon>
        <taxon>Eurotiales</taxon>
        <taxon>Trichocomaceae</taxon>
        <taxon>Talaromyces</taxon>
        <taxon>Talaromyces sect. Islandici</taxon>
    </lineage>
</organism>
<dbReference type="RefSeq" id="XP_035344808.1">
    <property type="nucleotide sequence ID" value="XM_035488915.1"/>
</dbReference>
<evidence type="ECO:0000313" key="1">
    <source>
        <dbReference type="EMBL" id="QKX58630.1"/>
    </source>
</evidence>
<dbReference type="EMBL" id="CP055900">
    <property type="protein sequence ID" value="QKX58630.1"/>
    <property type="molecule type" value="Genomic_DNA"/>
</dbReference>
<proteinExistence type="predicted"/>
<dbReference type="Proteomes" id="UP000509510">
    <property type="component" value="Chromosome III"/>
</dbReference>
<dbReference type="Gene3D" id="3.30.200.20">
    <property type="entry name" value="Phosphorylase Kinase, domain 1"/>
    <property type="match status" value="1"/>
</dbReference>
<protein>
    <recommendedName>
        <fullName evidence="3">Aminoglycoside phosphotransferase domain-containing protein</fullName>
    </recommendedName>
</protein>
<dbReference type="InterPro" id="IPR011009">
    <property type="entry name" value="Kinase-like_dom_sf"/>
</dbReference>
<name>A0A7H8QX20_TALRU</name>
<accession>A0A7H8QX20</accession>
<dbReference type="KEGG" id="trg:TRUGW13939_05755"/>
<evidence type="ECO:0000313" key="2">
    <source>
        <dbReference type="Proteomes" id="UP000509510"/>
    </source>
</evidence>
<dbReference type="GO" id="GO:0005739">
    <property type="term" value="C:mitochondrion"/>
    <property type="evidence" value="ECO:0007669"/>
    <property type="project" value="TreeGrafter"/>
</dbReference>
<dbReference type="InterPro" id="IPR051035">
    <property type="entry name" value="Mito_inheritance_9"/>
</dbReference>
<dbReference type="PANTHER" id="PTHR36091:SF2">
    <property type="entry name" value="AMINOGLYCOSIDE PHOSPHOTRANSFERASE DOMAIN-CONTAINING PROTEIN"/>
    <property type="match status" value="1"/>
</dbReference>
<dbReference type="OrthoDB" id="10003767at2759"/>
<dbReference type="PANTHER" id="PTHR36091">
    <property type="entry name" value="ALTERED INHERITANCE OF MITOCHONDRIA PROTEIN 9, MITOCHONDRIAL"/>
    <property type="match status" value="1"/>
</dbReference>
<sequence length="350" mass="39912">MSDLHDFFSYTSGRWVYNESLRLSERYVPFDIPKLKSVAAASIDRSESDISSFRKLAEGGFNRTFEIVMRDGVQLVARIPYSITEPKHFAIASEVATLDFVRLQGIPVPRVLAYSADDKNPVGTEYIIMEKAVGNELYWQHCSVLPLFLHAGPPKYFQNYGDAESENLIKPQLPANFDDLDENEKMAANEAFRKRHLHYYYFAATAKFNKDHFDACTDDGVILKQKPFQHAGDPWEGDSVTLRADLIRASQRWQQIANDTSSCCPLSYTTAEIDECLGLEVEQKLADEDMEKSRNCLGVSIDGWVTHERYDVAKELSESFKAEAIALADSEKTVEQIRKHWPFDDHDENE</sequence>
<keyword evidence="2" id="KW-1185">Reference proteome</keyword>